<dbReference type="PANTHER" id="PTHR16026:SF0">
    <property type="entry name" value="CARTILAGE ACIDIC PROTEIN 1"/>
    <property type="match status" value="1"/>
</dbReference>
<feature type="domain" description="ASPIC/UnbV" evidence="2">
    <location>
        <begin position="517"/>
        <end position="584"/>
    </location>
</feature>
<dbReference type="RefSeq" id="WP_303307451.1">
    <property type="nucleotide sequence ID" value="NZ_JAUOEO010000001.1"/>
</dbReference>
<dbReference type="Pfam" id="PF07593">
    <property type="entry name" value="UnbV_ASPIC"/>
    <property type="match status" value="1"/>
</dbReference>
<evidence type="ECO:0000313" key="4">
    <source>
        <dbReference type="Proteomes" id="UP001337305"/>
    </source>
</evidence>
<reference evidence="3 4" key="1">
    <citation type="submission" date="2022-09" db="EMBL/GenBank/DDBJ databases">
        <title>Genome sequencing of Flavivirga sp. MEBiC05379.</title>
        <authorList>
            <person name="Oh H.-M."/>
            <person name="Kwon K.K."/>
            <person name="Park M.J."/>
            <person name="Yang S.-H."/>
        </authorList>
    </citation>
    <scope>NUCLEOTIDE SEQUENCE [LARGE SCALE GENOMIC DNA]</scope>
    <source>
        <strain evidence="3 4">MEBiC05379</strain>
    </source>
</reference>
<keyword evidence="4" id="KW-1185">Reference proteome</keyword>
<gene>
    <name evidence="3" type="ORF">N1F79_18690</name>
</gene>
<dbReference type="InterPro" id="IPR028994">
    <property type="entry name" value="Integrin_alpha_N"/>
</dbReference>
<name>A0ABU7XWS5_9FLAO</name>
<dbReference type="InterPro" id="IPR013517">
    <property type="entry name" value="FG-GAP"/>
</dbReference>
<dbReference type="PANTHER" id="PTHR16026">
    <property type="entry name" value="CARTILAGE ACIDIC PROTEIN 1"/>
    <property type="match status" value="1"/>
</dbReference>
<dbReference type="InterPro" id="IPR011519">
    <property type="entry name" value="UnbV_ASPIC"/>
</dbReference>
<sequence>MMYMYKNISYLILAFILLASCNKGRSLHPNELIGGFDQHFEDKTGIGFNNAIKENDSLNHFFMMQVYNGAGVAIGDINNDGLSDIYFCGNQVNDRLYLNKGNFEFKDITETSGIAKVPGWSTGVTMADINADGLLDIYISRSGPSMRLKDRQNLLYINKGNNTFVESSKKFGLADYGFSSQALFFDMDNDNDLDMFQVNQPPDPRLIERNGVSKKRKKYYTDRLYRNDNGRFRNISEEAGINKLAYGLSVSASDFNNDGYIDLYVANDYDTPDYLYFNNGDGTFKNVINKSLRHISRFSMGSDAGDINNDGWIDISTLDMASEDHYRSKTNMGSMSTEAFNKIVAQGEHYQYMHNTLQLNHGNGQFSDVGALAGVGKTDWSWATLIADLDNDGWKDIVVSNGIKRDIRNNDFTAQVIANLKQGNTDYLSMSKTAPSVPMSNYIFKNDKALGFKNTSKDWGFDKPGFSNGMAYGDLDNDGDLDIVTNNMGSSAFVYENKATGNYLKFKFEGPKKNKFGYGTKVVLKQDDITQTNENIVTKGYLSSVESGVFFGLGKDTDVKEIEIIWPDGKTQLLENVPANQTITLKYNDPEVELALNTDVKPIFKSIAASYIGINFIHKEAIYNDFEKQTLLPHKLSQNGPFITVGDINNDGIEDFFIGGASGQSGVLYTQNKNGTFIEGKSQPWQKDKDMEDLGGVFIDIDNDNDLDLYVCSGSNEFEVNSKLLEDRLYVNTGNGSFIKSNNHIPKIYESTETVKVMDIDGDGDKDLFVGGRLIPGRYPFPAKSYFLINENGYFKDKTNDIAPALNNCGLITDATFTDFDKDGDHDLILVGEWMPITVLENTKGKFNDITTKLGLDKSQGMWWSITSGDIDNDGDDDYIIGNLGKNTKYKATLEKPFKIYANDFDGNGTNDVILAKPYKNDYVPLRGRECTSQQMPYVANKFKDYHSFASSKLMDILPKDKLEGAAKYIINSFESILLLNNNDHFIQKTLPIEAQVSPIKSSIITDANNDGFQDVFVFGNHYPVEVETVRYDAAIGLLMLGNGTGNLKSVSALKSGINIPYDSRDAQMIQTQNNKSLLLVTNNNYKPILLINN</sequence>
<keyword evidence="1" id="KW-0732">Signal</keyword>
<evidence type="ECO:0000256" key="1">
    <source>
        <dbReference type="ARBA" id="ARBA00022729"/>
    </source>
</evidence>
<dbReference type="Gene3D" id="2.130.10.130">
    <property type="entry name" value="Integrin alpha, N-terminal"/>
    <property type="match status" value="4"/>
</dbReference>
<dbReference type="Pfam" id="PF13517">
    <property type="entry name" value="FG-GAP_3"/>
    <property type="match status" value="5"/>
</dbReference>
<dbReference type="EMBL" id="JAODOP010000004">
    <property type="protein sequence ID" value="MEF3835158.1"/>
    <property type="molecule type" value="Genomic_DNA"/>
</dbReference>
<dbReference type="PROSITE" id="PS51257">
    <property type="entry name" value="PROKAR_LIPOPROTEIN"/>
    <property type="match status" value="1"/>
</dbReference>
<dbReference type="SUPFAM" id="SSF69318">
    <property type="entry name" value="Integrin alpha N-terminal domain"/>
    <property type="match status" value="3"/>
</dbReference>
<dbReference type="Proteomes" id="UP001337305">
    <property type="component" value="Unassembled WGS sequence"/>
</dbReference>
<comment type="caution">
    <text evidence="3">The sequence shown here is derived from an EMBL/GenBank/DDBJ whole genome shotgun (WGS) entry which is preliminary data.</text>
</comment>
<evidence type="ECO:0000313" key="3">
    <source>
        <dbReference type="EMBL" id="MEF3835158.1"/>
    </source>
</evidence>
<dbReference type="InterPro" id="IPR027039">
    <property type="entry name" value="Crtac1"/>
</dbReference>
<evidence type="ECO:0000259" key="2">
    <source>
        <dbReference type="Pfam" id="PF07593"/>
    </source>
</evidence>
<proteinExistence type="predicted"/>
<protein>
    <submittedName>
        <fullName evidence="3">VCBS repeat-containing protein</fullName>
    </submittedName>
</protein>
<organism evidence="3 4">
    <name type="scientific">Flavivirga spongiicola</name>
    <dbReference type="NCBI Taxonomy" id="421621"/>
    <lineage>
        <taxon>Bacteria</taxon>
        <taxon>Pseudomonadati</taxon>
        <taxon>Bacteroidota</taxon>
        <taxon>Flavobacteriia</taxon>
        <taxon>Flavobacteriales</taxon>
        <taxon>Flavobacteriaceae</taxon>
        <taxon>Flavivirga</taxon>
    </lineage>
</organism>
<accession>A0ABU7XWS5</accession>